<dbReference type="PANTHER" id="PTHR36558">
    <property type="entry name" value="GLR1098 PROTEIN"/>
    <property type="match status" value="1"/>
</dbReference>
<keyword evidence="2" id="KW-0378">Hydrolase</keyword>
<dbReference type="InterPro" id="IPR008538">
    <property type="entry name" value="Uma2"/>
</dbReference>
<reference evidence="2 3" key="1">
    <citation type="submission" date="2019-11" db="EMBL/GenBank/DDBJ databases">
        <title>Whole-genome sequence of a Rhodoblastus acidophilus DSM 142.</title>
        <authorList>
            <person name="Kyndt J.A."/>
            <person name="Meyer T.E."/>
        </authorList>
    </citation>
    <scope>NUCLEOTIDE SEQUENCE [LARGE SCALE GENOMIC DNA]</scope>
    <source>
        <strain evidence="2 3">DSM 142</strain>
    </source>
</reference>
<dbReference type="AlphaFoldDB" id="A0A6N8DN28"/>
<dbReference type="OrthoDB" id="155284at2"/>
<dbReference type="Pfam" id="PF05685">
    <property type="entry name" value="Uma2"/>
    <property type="match status" value="1"/>
</dbReference>
<feature type="domain" description="Putative restriction endonuclease" evidence="1">
    <location>
        <begin position="12"/>
        <end position="171"/>
    </location>
</feature>
<proteinExistence type="predicted"/>
<name>A0A6N8DN28_RHOAC</name>
<evidence type="ECO:0000313" key="3">
    <source>
        <dbReference type="Proteomes" id="UP000439113"/>
    </source>
</evidence>
<dbReference type="GO" id="GO:0004519">
    <property type="term" value="F:endonuclease activity"/>
    <property type="evidence" value="ECO:0007669"/>
    <property type="project" value="UniProtKB-KW"/>
</dbReference>
<dbReference type="PANTHER" id="PTHR36558:SF1">
    <property type="entry name" value="RESTRICTION ENDONUCLEASE DOMAIN-CONTAINING PROTEIN-RELATED"/>
    <property type="match status" value="1"/>
</dbReference>
<organism evidence="2 3">
    <name type="scientific">Rhodoblastus acidophilus</name>
    <name type="common">Rhodopseudomonas acidophila</name>
    <dbReference type="NCBI Taxonomy" id="1074"/>
    <lineage>
        <taxon>Bacteria</taxon>
        <taxon>Pseudomonadati</taxon>
        <taxon>Pseudomonadota</taxon>
        <taxon>Alphaproteobacteria</taxon>
        <taxon>Hyphomicrobiales</taxon>
        <taxon>Rhodoblastaceae</taxon>
        <taxon>Rhodoblastus</taxon>
    </lineage>
</organism>
<dbReference type="CDD" id="cd06260">
    <property type="entry name" value="DUF820-like"/>
    <property type="match status" value="1"/>
</dbReference>
<protein>
    <submittedName>
        <fullName evidence="2">Uma2 family endonuclease</fullName>
    </submittedName>
</protein>
<dbReference type="EMBL" id="WNKS01000012">
    <property type="protein sequence ID" value="MTV31940.1"/>
    <property type="molecule type" value="Genomic_DNA"/>
</dbReference>
<keyword evidence="2" id="KW-0540">Nuclease</keyword>
<accession>A0A6N8DN28</accession>
<dbReference type="RefSeq" id="WP_155446636.1">
    <property type="nucleotide sequence ID" value="NZ_JAOQNR010000013.1"/>
</dbReference>
<evidence type="ECO:0000259" key="1">
    <source>
        <dbReference type="Pfam" id="PF05685"/>
    </source>
</evidence>
<dbReference type="InterPro" id="IPR012296">
    <property type="entry name" value="Nuclease_put_TT1808"/>
</dbReference>
<sequence length="199" mass="22241">MAEPLHRKWTVREFFAWQEKQADRYELVDGFPLRMMAGAKNVHDDIVVNLVAELRTRLRGGPCRPFTGDGAVETRPGQIRRPDVGVDCGSRDPEGTTAALPKLIIEVLSPSTRDFDTFKKLDEYKALTSVDAIILIEPNEPLALAWMRDDAAQWREQRVRGMEAVIDLPNLKISLPMAAIFDGVKFPSAPRLVADEAAS</sequence>
<keyword evidence="2" id="KW-0255">Endonuclease</keyword>
<dbReference type="Gene3D" id="3.90.1570.10">
    <property type="entry name" value="tt1808, chain A"/>
    <property type="match status" value="1"/>
</dbReference>
<comment type="caution">
    <text evidence="2">The sequence shown here is derived from an EMBL/GenBank/DDBJ whole genome shotgun (WGS) entry which is preliminary data.</text>
</comment>
<gene>
    <name evidence="2" type="ORF">GJ654_13185</name>
</gene>
<dbReference type="InterPro" id="IPR011335">
    <property type="entry name" value="Restrct_endonuc-II-like"/>
</dbReference>
<dbReference type="Proteomes" id="UP000439113">
    <property type="component" value="Unassembled WGS sequence"/>
</dbReference>
<evidence type="ECO:0000313" key="2">
    <source>
        <dbReference type="EMBL" id="MTV31940.1"/>
    </source>
</evidence>
<dbReference type="SUPFAM" id="SSF52980">
    <property type="entry name" value="Restriction endonuclease-like"/>
    <property type="match status" value="1"/>
</dbReference>